<feature type="compositionally biased region" description="Low complexity" evidence="1">
    <location>
        <begin position="8"/>
        <end position="26"/>
    </location>
</feature>
<organism evidence="2 3">
    <name type="scientific">Phytophthora lilii</name>
    <dbReference type="NCBI Taxonomy" id="2077276"/>
    <lineage>
        <taxon>Eukaryota</taxon>
        <taxon>Sar</taxon>
        <taxon>Stramenopiles</taxon>
        <taxon>Oomycota</taxon>
        <taxon>Peronosporomycetes</taxon>
        <taxon>Peronosporales</taxon>
        <taxon>Peronosporaceae</taxon>
        <taxon>Phytophthora</taxon>
    </lineage>
</organism>
<feature type="compositionally biased region" description="Basic and acidic residues" evidence="1">
    <location>
        <begin position="59"/>
        <end position="70"/>
    </location>
</feature>
<keyword evidence="3" id="KW-1185">Reference proteome</keyword>
<dbReference type="Proteomes" id="UP001165083">
    <property type="component" value="Unassembled WGS sequence"/>
</dbReference>
<name>A0A9W6U4A0_9STRA</name>
<evidence type="ECO:0000256" key="1">
    <source>
        <dbReference type="SAM" id="MobiDB-lite"/>
    </source>
</evidence>
<protein>
    <submittedName>
        <fullName evidence="2">Unnamed protein product</fullName>
    </submittedName>
</protein>
<reference evidence="2" key="1">
    <citation type="submission" date="2023-04" db="EMBL/GenBank/DDBJ databases">
        <title>Phytophthora lilii NBRC 32176.</title>
        <authorList>
            <person name="Ichikawa N."/>
            <person name="Sato H."/>
            <person name="Tonouchi N."/>
        </authorList>
    </citation>
    <scope>NUCLEOTIDE SEQUENCE</scope>
    <source>
        <strain evidence="2">NBRC 32176</strain>
    </source>
</reference>
<accession>A0A9W6U4A0</accession>
<feature type="region of interest" description="Disordered" evidence="1">
    <location>
        <begin position="1"/>
        <end position="70"/>
    </location>
</feature>
<evidence type="ECO:0000313" key="3">
    <source>
        <dbReference type="Proteomes" id="UP001165083"/>
    </source>
</evidence>
<proteinExistence type="predicted"/>
<sequence>MPSEHAVSGAIIDSSSDSSQDGSADDQISHQSSFSKTNVRHMVRRGSSLGPQGHASRKSKYELDPEVHETKKAKKEVLLYPGQAFGEMSLLMNY</sequence>
<dbReference type="EMBL" id="BSXW01000573">
    <property type="protein sequence ID" value="GMF25815.1"/>
    <property type="molecule type" value="Genomic_DNA"/>
</dbReference>
<comment type="caution">
    <text evidence="2">The sequence shown here is derived from an EMBL/GenBank/DDBJ whole genome shotgun (WGS) entry which is preliminary data.</text>
</comment>
<gene>
    <name evidence="2" type="ORF">Plil01_001069100</name>
</gene>
<evidence type="ECO:0000313" key="2">
    <source>
        <dbReference type="EMBL" id="GMF25815.1"/>
    </source>
</evidence>
<dbReference type="AlphaFoldDB" id="A0A9W6U4A0"/>